<gene>
    <name evidence="1" type="ORF">HMPREF9456_03227</name>
</gene>
<dbReference type="AlphaFoldDB" id="F8X4R8"/>
<organism evidence="1 2">
    <name type="scientific">Dysgonomonas mossii DSM 22836</name>
    <dbReference type="NCBI Taxonomy" id="742767"/>
    <lineage>
        <taxon>Bacteria</taxon>
        <taxon>Pseudomonadati</taxon>
        <taxon>Bacteroidota</taxon>
        <taxon>Bacteroidia</taxon>
        <taxon>Bacteroidales</taxon>
        <taxon>Dysgonomonadaceae</taxon>
        <taxon>Dysgonomonas</taxon>
    </lineage>
</organism>
<name>F8X4R8_9BACT</name>
<protein>
    <submittedName>
        <fullName evidence="1">Uncharacterized protein</fullName>
    </submittedName>
</protein>
<keyword evidence="2" id="KW-1185">Reference proteome</keyword>
<accession>F8X4R8</accession>
<dbReference type="PROSITE" id="PS51257">
    <property type="entry name" value="PROKAR_LIPOPROTEIN"/>
    <property type="match status" value="1"/>
</dbReference>
<comment type="caution">
    <text evidence="1">The sequence shown here is derived from an EMBL/GenBank/DDBJ whole genome shotgun (WGS) entry which is preliminary data.</text>
</comment>
<evidence type="ECO:0000313" key="2">
    <source>
        <dbReference type="Proteomes" id="UP000006420"/>
    </source>
</evidence>
<reference evidence="1 2" key="1">
    <citation type="submission" date="2011-04" db="EMBL/GenBank/DDBJ databases">
        <title>The Genome Sequence of Dysgonomonas mossii DSM 22836.</title>
        <authorList>
            <consortium name="The Broad Institute Genome Sequencing Platform"/>
            <person name="Earl A."/>
            <person name="Ward D."/>
            <person name="Feldgarden M."/>
            <person name="Gevers D."/>
            <person name="Pudlo N."/>
            <person name="Martens E."/>
            <person name="Allen-Vercoe E."/>
            <person name="Young S.K."/>
            <person name="Zeng Q."/>
            <person name="Gargeya S."/>
            <person name="Fitzgerald M."/>
            <person name="Haas B."/>
            <person name="Abouelleil A."/>
            <person name="Alvarado L."/>
            <person name="Arachchi H.M."/>
            <person name="Berlin A."/>
            <person name="Brown A."/>
            <person name="Chapman S.B."/>
            <person name="Chen Z."/>
            <person name="Dunbar C."/>
            <person name="Freedman E."/>
            <person name="Gearin G."/>
            <person name="Gellesch M."/>
            <person name="Goldberg J."/>
            <person name="Griggs A."/>
            <person name="Gujja S."/>
            <person name="Heiman D."/>
            <person name="Howarth C."/>
            <person name="Larson L."/>
            <person name="Lui A."/>
            <person name="MacDonald P.J.P."/>
            <person name="Mehta T."/>
            <person name="Montmayeur A."/>
            <person name="Murphy C."/>
            <person name="Neiman D."/>
            <person name="Pearson M."/>
            <person name="Priest M."/>
            <person name="Roberts A."/>
            <person name="Saif S."/>
            <person name="Shea T."/>
            <person name="Shenoy N."/>
            <person name="Sisk P."/>
            <person name="Stolte C."/>
            <person name="Sykes S."/>
            <person name="Yandava C."/>
            <person name="Wortman J."/>
            <person name="Nusbaum C."/>
            <person name="Birren B."/>
        </authorList>
    </citation>
    <scope>NUCLEOTIDE SEQUENCE [LARGE SCALE GENOMIC DNA]</scope>
    <source>
        <strain evidence="1 2">DSM 22836</strain>
    </source>
</reference>
<sequence length="114" mass="13468">MRLIYIFILTLLFSGCVTKTTFYLRNDTDKILYFQVENMGIKSPILKPDSLNIFDIVINNRTNINTYLKISLDNDTIYLFGNEYRQLTDSLLKNKNNILKVTESWFEKQKNISK</sequence>
<evidence type="ECO:0000313" key="1">
    <source>
        <dbReference type="EMBL" id="EGK04757.1"/>
    </source>
</evidence>
<dbReference type="EMBL" id="ADLW01000020">
    <property type="protein sequence ID" value="EGK04757.1"/>
    <property type="molecule type" value="Genomic_DNA"/>
</dbReference>
<dbReference type="STRING" id="742767.HMPREF9456_03227"/>
<dbReference type="HOGENOM" id="CLU_2117151_0_0_10"/>
<proteinExistence type="predicted"/>
<dbReference type="Proteomes" id="UP000006420">
    <property type="component" value="Unassembled WGS sequence"/>
</dbReference>